<evidence type="ECO:0000256" key="3">
    <source>
        <dbReference type="ARBA" id="ARBA00022692"/>
    </source>
</evidence>
<evidence type="ECO:0000256" key="2">
    <source>
        <dbReference type="ARBA" id="ARBA00022475"/>
    </source>
</evidence>
<dbReference type="InterPro" id="IPR050516">
    <property type="entry name" value="Olfactory_GPCR"/>
</dbReference>
<keyword evidence="8" id="KW-0675">Receptor</keyword>
<evidence type="ECO:0000256" key="4">
    <source>
        <dbReference type="ARBA" id="ARBA00022725"/>
    </source>
</evidence>
<name>A0A8C9BNK2_PHOSS</name>
<keyword evidence="7 9" id="KW-0472">Membrane</keyword>
<protein>
    <recommendedName>
        <fullName evidence="12">Olfactory receptor</fullName>
    </recommendedName>
</protein>
<keyword evidence="3 9" id="KW-0812">Transmembrane</keyword>
<keyword evidence="4" id="KW-0716">Sensory transduction</keyword>
<dbReference type="Gene3D" id="1.20.1070.10">
    <property type="entry name" value="Rhodopsin 7-helix transmembrane proteins"/>
    <property type="match status" value="1"/>
</dbReference>
<keyword evidence="4" id="KW-0552">Olfaction</keyword>
<sequence length="137" mass="14806">MGGNQTVVTEFILLGFCLGPRIQILLFGLFCLSYTFTLLGNGVILGLISLDSRLAAKPISFAGCMTQTFLFLTFAYAECLLLAVLSYEQYVALCHPPPPQYSVIVSWSICISLVVISWAGGPGPRGPRPETALLWAS</sequence>
<organism evidence="10 11">
    <name type="scientific">Phocoena sinus</name>
    <name type="common">Vaquita</name>
    <dbReference type="NCBI Taxonomy" id="42100"/>
    <lineage>
        <taxon>Eukaryota</taxon>
        <taxon>Metazoa</taxon>
        <taxon>Chordata</taxon>
        <taxon>Craniata</taxon>
        <taxon>Vertebrata</taxon>
        <taxon>Euteleostomi</taxon>
        <taxon>Mammalia</taxon>
        <taxon>Eutheria</taxon>
        <taxon>Laurasiatheria</taxon>
        <taxon>Artiodactyla</taxon>
        <taxon>Whippomorpha</taxon>
        <taxon>Cetacea</taxon>
        <taxon>Odontoceti</taxon>
        <taxon>Phocoenidae</taxon>
        <taxon>Phocoena</taxon>
    </lineage>
</organism>
<dbReference type="GO" id="GO:0004930">
    <property type="term" value="F:G protein-coupled receptor activity"/>
    <property type="evidence" value="ECO:0007669"/>
    <property type="project" value="UniProtKB-KW"/>
</dbReference>
<evidence type="ECO:0000256" key="6">
    <source>
        <dbReference type="ARBA" id="ARBA00023040"/>
    </source>
</evidence>
<evidence type="ECO:0000256" key="8">
    <source>
        <dbReference type="ARBA" id="ARBA00023170"/>
    </source>
</evidence>
<comment type="subcellular location">
    <subcellularLocation>
        <location evidence="1">Cell membrane</location>
        <topology evidence="1">Multi-pass membrane protein</topology>
    </subcellularLocation>
</comment>
<dbReference type="PANTHER" id="PTHR26452">
    <property type="entry name" value="OLFACTORY RECEPTOR"/>
    <property type="match status" value="1"/>
</dbReference>
<keyword evidence="2" id="KW-1003">Cell membrane</keyword>
<gene>
    <name evidence="10" type="primary">LOC116759732</name>
</gene>
<dbReference type="InterPro" id="IPR000276">
    <property type="entry name" value="GPCR_Rhodpsn"/>
</dbReference>
<accession>A0A8C9BNK2</accession>
<feature type="transmembrane region" description="Helical" evidence="9">
    <location>
        <begin position="99"/>
        <end position="119"/>
    </location>
</feature>
<feature type="transmembrane region" description="Helical" evidence="9">
    <location>
        <begin position="69"/>
        <end position="87"/>
    </location>
</feature>
<evidence type="ECO:0000313" key="11">
    <source>
        <dbReference type="Proteomes" id="UP000694554"/>
    </source>
</evidence>
<dbReference type="Ensembl" id="ENSPSNT00000014156.1">
    <property type="protein sequence ID" value="ENSPSNP00000012515.1"/>
    <property type="gene ID" value="ENSPSNG00000009200.1"/>
</dbReference>
<evidence type="ECO:0008006" key="12">
    <source>
        <dbReference type="Google" id="ProtNLM"/>
    </source>
</evidence>
<reference evidence="10" key="2">
    <citation type="submission" date="2025-08" db="UniProtKB">
        <authorList>
            <consortium name="Ensembl"/>
        </authorList>
    </citation>
    <scope>IDENTIFICATION</scope>
</reference>
<evidence type="ECO:0000256" key="1">
    <source>
        <dbReference type="ARBA" id="ARBA00004651"/>
    </source>
</evidence>
<reference evidence="10" key="3">
    <citation type="submission" date="2025-09" db="UniProtKB">
        <authorList>
            <consortium name="Ensembl"/>
        </authorList>
    </citation>
    <scope>IDENTIFICATION</scope>
</reference>
<dbReference type="SUPFAM" id="SSF81321">
    <property type="entry name" value="Family A G protein-coupled receptor-like"/>
    <property type="match status" value="1"/>
</dbReference>
<dbReference type="AlphaFoldDB" id="A0A8C9BNK2"/>
<proteinExistence type="predicted"/>
<dbReference type="Proteomes" id="UP000694554">
    <property type="component" value="Chromosome 9"/>
</dbReference>
<keyword evidence="11" id="KW-1185">Reference proteome</keyword>
<keyword evidence="6" id="KW-0297">G-protein coupled receptor</keyword>
<dbReference type="GO" id="GO:0007608">
    <property type="term" value="P:sensory perception of smell"/>
    <property type="evidence" value="ECO:0007669"/>
    <property type="project" value="UniProtKB-KW"/>
</dbReference>
<feature type="transmembrane region" description="Helical" evidence="9">
    <location>
        <begin position="24"/>
        <end position="48"/>
    </location>
</feature>
<dbReference type="Pfam" id="PF00001">
    <property type="entry name" value="7tm_1"/>
    <property type="match status" value="1"/>
</dbReference>
<evidence type="ECO:0000256" key="7">
    <source>
        <dbReference type="ARBA" id="ARBA00023136"/>
    </source>
</evidence>
<keyword evidence="6" id="KW-0807">Transducer</keyword>
<keyword evidence="5 9" id="KW-1133">Transmembrane helix</keyword>
<evidence type="ECO:0000256" key="9">
    <source>
        <dbReference type="SAM" id="Phobius"/>
    </source>
</evidence>
<evidence type="ECO:0000256" key="5">
    <source>
        <dbReference type="ARBA" id="ARBA00022989"/>
    </source>
</evidence>
<reference evidence="10" key="1">
    <citation type="submission" date="2019-08" db="EMBL/GenBank/DDBJ databases">
        <title>Phocoena sinus (Vaquita) genome, mPhoSin1, primary haplotype.</title>
        <authorList>
            <person name="Morin P."/>
            <person name="Mountcastle J."/>
            <person name="Fungtammasan C."/>
            <person name="Rhie A."/>
            <person name="Rojas-Bracho L."/>
            <person name="Smith C.R."/>
            <person name="Taylor B.L."/>
            <person name="Gulland F.M.D."/>
            <person name="Musser W."/>
            <person name="Houck M."/>
            <person name="Haase B."/>
            <person name="Paez S."/>
            <person name="Howe K."/>
            <person name="Torrance J."/>
            <person name="Formenti G."/>
            <person name="Phillippy A."/>
            <person name="Ryder O."/>
            <person name="Jarvis E.D."/>
            <person name="Fedrigo O."/>
        </authorList>
    </citation>
    <scope>NUCLEOTIDE SEQUENCE [LARGE SCALE GENOMIC DNA]</scope>
</reference>
<dbReference type="GeneTree" id="ENSGT00940000161677"/>
<dbReference type="GO" id="GO:0005886">
    <property type="term" value="C:plasma membrane"/>
    <property type="evidence" value="ECO:0007669"/>
    <property type="project" value="UniProtKB-SubCell"/>
</dbReference>
<evidence type="ECO:0000313" key="10">
    <source>
        <dbReference type="Ensembl" id="ENSPSNP00000012515.1"/>
    </source>
</evidence>